<protein>
    <submittedName>
        <fullName evidence="1">Uncharacterized protein</fullName>
    </submittedName>
</protein>
<sequence length="235" mass="27815">MQVSEQNEKIINEKMRKDNNAMVNDNEDDIIIEDEDDVIVEDNVIVEDVEDNVININLQKKKRKRSKKIILQTDIDKLQNKLHANKYFMEEITPELVYCKCVFFKPKKIRVEEENIIIKKVACKGLYEDKYQEYVLNSPAEFGESIRTDIAIKELFPEIIKANLRLKSLDKMRCADLKNYLHVHAIWILDKTTLFVRSKICENFITRESGICDEYDKLRKNSHLNQVTKKVQWFA</sequence>
<proteinExistence type="predicted"/>
<reference evidence="1 2" key="1">
    <citation type="submission" date="2017-11" db="EMBL/GenBank/DDBJ databases">
        <title>The genome of Rhizophagus clarus HR1 reveals common genetic basis of auxotrophy among arbuscular mycorrhizal fungi.</title>
        <authorList>
            <person name="Kobayashi Y."/>
        </authorList>
    </citation>
    <scope>NUCLEOTIDE SEQUENCE [LARGE SCALE GENOMIC DNA]</scope>
    <source>
        <strain evidence="1 2">HR1</strain>
    </source>
</reference>
<comment type="caution">
    <text evidence="1">The sequence shown here is derived from an EMBL/GenBank/DDBJ whole genome shotgun (WGS) entry which is preliminary data.</text>
</comment>
<dbReference type="AlphaFoldDB" id="A0A2Z6RNL5"/>
<dbReference type="STRING" id="94130.A0A2Z6RNL5"/>
<evidence type="ECO:0000313" key="2">
    <source>
        <dbReference type="Proteomes" id="UP000247702"/>
    </source>
</evidence>
<name>A0A2Z6RNL5_9GLOM</name>
<evidence type="ECO:0000313" key="1">
    <source>
        <dbReference type="EMBL" id="GBC04376.1"/>
    </source>
</evidence>
<gene>
    <name evidence="1" type="ORF">RclHR1_05650004</name>
</gene>
<organism evidence="1 2">
    <name type="scientific">Rhizophagus clarus</name>
    <dbReference type="NCBI Taxonomy" id="94130"/>
    <lineage>
        <taxon>Eukaryota</taxon>
        <taxon>Fungi</taxon>
        <taxon>Fungi incertae sedis</taxon>
        <taxon>Mucoromycota</taxon>
        <taxon>Glomeromycotina</taxon>
        <taxon>Glomeromycetes</taxon>
        <taxon>Glomerales</taxon>
        <taxon>Glomeraceae</taxon>
        <taxon>Rhizophagus</taxon>
    </lineage>
</organism>
<keyword evidence="2" id="KW-1185">Reference proteome</keyword>
<dbReference type="Proteomes" id="UP000247702">
    <property type="component" value="Unassembled WGS sequence"/>
</dbReference>
<dbReference type="EMBL" id="BEXD01003943">
    <property type="protein sequence ID" value="GBC04376.1"/>
    <property type="molecule type" value="Genomic_DNA"/>
</dbReference>
<accession>A0A2Z6RNL5</accession>